<gene>
    <name evidence="2" type="ORF">L5515_017146</name>
</gene>
<dbReference type="AlphaFoldDB" id="A0AAE9JPQ6"/>
<reference evidence="2 3" key="1">
    <citation type="submission" date="2022-04" db="EMBL/GenBank/DDBJ databases">
        <title>Chromosome-level reference genomes for two strains of Caenorhabditis briggsae: an improved platform for comparative genomics.</title>
        <authorList>
            <person name="Stevens L."/>
            <person name="Andersen E."/>
        </authorList>
    </citation>
    <scope>NUCLEOTIDE SEQUENCE [LARGE SCALE GENOMIC DNA]</scope>
    <source>
        <strain evidence="2">VX34</strain>
        <tissue evidence="2">Whole-organism</tissue>
    </source>
</reference>
<dbReference type="Proteomes" id="UP000829354">
    <property type="component" value="Chromosome X"/>
</dbReference>
<feature type="compositionally biased region" description="Basic and acidic residues" evidence="1">
    <location>
        <begin position="121"/>
        <end position="135"/>
    </location>
</feature>
<feature type="compositionally biased region" description="Polar residues" evidence="1">
    <location>
        <begin position="154"/>
        <end position="164"/>
    </location>
</feature>
<protein>
    <submittedName>
        <fullName evidence="2">Uncharacterized protein</fullName>
    </submittedName>
</protein>
<organism evidence="2 3">
    <name type="scientific">Caenorhabditis briggsae</name>
    <dbReference type="NCBI Taxonomy" id="6238"/>
    <lineage>
        <taxon>Eukaryota</taxon>
        <taxon>Metazoa</taxon>
        <taxon>Ecdysozoa</taxon>
        <taxon>Nematoda</taxon>
        <taxon>Chromadorea</taxon>
        <taxon>Rhabditida</taxon>
        <taxon>Rhabditina</taxon>
        <taxon>Rhabditomorpha</taxon>
        <taxon>Rhabditoidea</taxon>
        <taxon>Rhabditidae</taxon>
        <taxon>Peloderinae</taxon>
        <taxon>Caenorhabditis</taxon>
    </lineage>
</organism>
<evidence type="ECO:0000313" key="2">
    <source>
        <dbReference type="EMBL" id="UMM40576.1"/>
    </source>
</evidence>
<accession>A0AAE9JPQ6</accession>
<dbReference type="EMBL" id="CP092625">
    <property type="protein sequence ID" value="UMM40576.1"/>
    <property type="molecule type" value="Genomic_DNA"/>
</dbReference>
<evidence type="ECO:0000256" key="1">
    <source>
        <dbReference type="SAM" id="MobiDB-lite"/>
    </source>
</evidence>
<feature type="compositionally biased region" description="Basic and acidic residues" evidence="1">
    <location>
        <begin position="212"/>
        <end position="223"/>
    </location>
</feature>
<feature type="compositionally biased region" description="Polar residues" evidence="1">
    <location>
        <begin position="136"/>
        <end position="146"/>
    </location>
</feature>
<feature type="region of interest" description="Disordered" evidence="1">
    <location>
        <begin position="204"/>
        <end position="223"/>
    </location>
</feature>
<sequence length="223" mass="25641">MANKVYSTEFQRLLREKDEEICSLKKIIEHQDAIIDFVDRKMQEIRLGNEKLFLRNQELEAFYKANSPKNLFQKQPKSPIVMEKVSERLSTNHEMMNKDCADRKKGADKNHINTQRTLVKDAKKNSREGCKEREQNNNMVPQSSGITGPRITPTDASHSAGLPNSTTRLPSFNICERFRRRHCLLLITSMLSLARFSINPMDLRPPTTPKSGTERRTDGALII</sequence>
<proteinExistence type="predicted"/>
<evidence type="ECO:0000313" key="3">
    <source>
        <dbReference type="Proteomes" id="UP000829354"/>
    </source>
</evidence>
<keyword evidence="3" id="KW-1185">Reference proteome</keyword>
<name>A0AAE9JPQ6_CAEBR</name>
<feature type="region of interest" description="Disordered" evidence="1">
    <location>
        <begin position="121"/>
        <end position="164"/>
    </location>
</feature>